<dbReference type="SUPFAM" id="SSF56112">
    <property type="entry name" value="Protein kinase-like (PK-like)"/>
    <property type="match status" value="1"/>
</dbReference>
<proteinExistence type="inferred from homology"/>
<dbReference type="Pfam" id="PF01633">
    <property type="entry name" value="Choline_kinase"/>
    <property type="match status" value="1"/>
</dbReference>
<evidence type="ECO:0000256" key="1">
    <source>
        <dbReference type="ARBA" id="ARBA00038211"/>
    </source>
</evidence>
<dbReference type="InterPro" id="IPR011009">
    <property type="entry name" value="Kinase-like_dom_sf"/>
</dbReference>
<dbReference type="GO" id="GO:0004305">
    <property type="term" value="F:ethanolamine kinase activity"/>
    <property type="evidence" value="ECO:0007669"/>
    <property type="project" value="TreeGrafter"/>
</dbReference>
<name>A0A452ZNQ4_AEGTS</name>
<dbReference type="PANTHER" id="PTHR22603">
    <property type="entry name" value="CHOLINE/ETHANOALAMINE KINASE"/>
    <property type="match status" value="1"/>
</dbReference>
<reference evidence="2" key="4">
    <citation type="submission" date="2019-03" db="UniProtKB">
        <authorList>
            <consortium name="EnsemblPlants"/>
        </authorList>
    </citation>
    <scope>IDENTIFICATION</scope>
</reference>
<accession>A0A452ZNQ4</accession>
<dbReference type="GO" id="GO:0005737">
    <property type="term" value="C:cytoplasm"/>
    <property type="evidence" value="ECO:0007669"/>
    <property type="project" value="TreeGrafter"/>
</dbReference>
<comment type="similarity">
    <text evidence="1">Belongs to the choline/ethanolamine kinase family.</text>
</comment>
<dbReference type="Proteomes" id="UP000015105">
    <property type="component" value="Chromosome 1D"/>
</dbReference>
<reference evidence="3" key="1">
    <citation type="journal article" date="2014" name="Science">
        <title>Ancient hybridizations among the ancestral genomes of bread wheat.</title>
        <authorList>
            <consortium name="International Wheat Genome Sequencing Consortium,"/>
            <person name="Marcussen T."/>
            <person name="Sandve S.R."/>
            <person name="Heier L."/>
            <person name="Spannagl M."/>
            <person name="Pfeifer M."/>
            <person name="Jakobsen K.S."/>
            <person name="Wulff B.B."/>
            <person name="Steuernagel B."/>
            <person name="Mayer K.F."/>
            <person name="Olsen O.A."/>
        </authorList>
    </citation>
    <scope>NUCLEOTIDE SEQUENCE [LARGE SCALE GENOMIC DNA]</scope>
    <source>
        <strain evidence="3">cv. AL8/78</strain>
    </source>
</reference>
<dbReference type="GO" id="GO:0006646">
    <property type="term" value="P:phosphatidylethanolamine biosynthetic process"/>
    <property type="evidence" value="ECO:0007669"/>
    <property type="project" value="TreeGrafter"/>
</dbReference>
<dbReference type="EnsemblPlants" id="AET1Gv20862800.10">
    <property type="protein sequence ID" value="AET1Gv20862800.10"/>
    <property type="gene ID" value="AET1Gv20862800"/>
</dbReference>
<sequence>MAADYHSEEPHILDYTKYPDLDERKRFVQTYLSSSGEEPDAEKIKDLMNNIEKYTLASHLVWGLWGIISEHVNDIDFDYMEYARQRLAQYWLKKPEILSCRVDDE</sequence>
<keyword evidence="3" id="KW-1185">Reference proteome</keyword>
<dbReference type="Gene3D" id="3.90.1200.10">
    <property type="match status" value="1"/>
</dbReference>
<evidence type="ECO:0000313" key="3">
    <source>
        <dbReference type="Proteomes" id="UP000015105"/>
    </source>
</evidence>
<dbReference type="Gramene" id="AET1Gv20862800.10">
    <property type="protein sequence ID" value="AET1Gv20862800.10"/>
    <property type="gene ID" value="AET1Gv20862800"/>
</dbReference>
<protein>
    <submittedName>
        <fullName evidence="2">Uncharacterized protein</fullName>
    </submittedName>
</protein>
<dbReference type="AlphaFoldDB" id="A0A452ZNQ4"/>
<evidence type="ECO:0000313" key="2">
    <source>
        <dbReference type="EnsemblPlants" id="AET1Gv20862800.10"/>
    </source>
</evidence>
<organism evidence="2 3">
    <name type="scientific">Aegilops tauschii subsp. strangulata</name>
    <name type="common">Goatgrass</name>
    <dbReference type="NCBI Taxonomy" id="200361"/>
    <lineage>
        <taxon>Eukaryota</taxon>
        <taxon>Viridiplantae</taxon>
        <taxon>Streptophyta</taxon>
        <taxon>Embryophyta</taxon>
        <taxon>Tracheophyta</taxon>
        <taxon>Spermatophyta</taxon>
        <taxon>Magnoliopsida</taxon>
        <taxon>Liliopsida</taxon>
        <taxon>Poales</taxon>
        <taxon>Poaceae</taxon>
        <taxon>BOP clade</taxon>
        <taxon>Pooideae</taxon>
        <taxon>Triticodae</taxon>
        <taxon>Triticeae</taxon>
        <taxon>Triticinae</taxon>
        <taxon>Aegilops</taxon>
    </lineage>
</organism>
<dbReference type="PANTHER" id="PTHR22603:SF93">
    <property type="entry name" value="RE24176P"/>
    <property type="match status" value="1"/>
</dbReference>
<dbReference type="GO" id="GO:0004103">
    <property type="term" value="F:choline kinase activity"/>
    <property type="evidence" value="ECO:0007669"/>
    <property type="project" value="TreeGrafter"/>
</dbReference>
<reference evidence="3" key="2">
    <citation type="journal article" date="2017" name="Nat. Plants">
        <title>The Aegilops tauschii genome reveals multiple impacts of transposons.</title>
        <authorList>
            <person name="Zhao G."/>
            <person name="Zou C."/>
            <person name="Li K."/>
            <person name="Wang K."/>
            <person name="Li T."/>
            <person name="Gao L."/>
            <person name="Zhang X."/>
            <person name="Wang H."/>
            <person name="Yang Z."/>
            <person name="Liu X."/>
            <person name="Jiang W."/>
            <person name="Mao L."/>
            <person name="Kong X."/>
            <person name="Jiao Y."/>
            <person name="Jia J."/>
        </authorList>
    </citation>
    <scope>NUCLEOTIDE SEQUENCE [LARGE SCALE GENOMIC DNA]</scope>
    <source>
        <strain evidence="3">cv. AL8/78</strain>
    </source>
</reference>
<reference evidence="2" key="5">
    <citation type="journal article" date="2021" name="G3 (Bethesda)">
        <title>Aegilops tauschii genome assembly Aet v5.0 features greater sequence contiguity and improved annotation.</title>
        <authorList>
            <person name="Wang L."/>
            <person name="Zhu T."/>
            <person name="Rodriguez J.C."/>
            <person name="Deal K.R."/>
            <person name="Dubcovsky J."/>
            <person name="McGuire P.E."/>
            <person name="Lux T."/>
            <person name="Spannagl M."/>
            <person name="Mayer K.F.X."/>
            <person name="Baldrich P."/>
            <person name="Meyers B.C."/>
            <person name="Huo N."/>
            <person name="Gu Y.Q."/>
            <person name="Zhou H."/>
            <person name="Devos K.M."/>
            <person name="Bennetzen J.L."/>
            <person name="Unver T."/>
            <person name="Budak H."/>
            <person name="Gulick P.J."/>
            <person name="Galiba G."/>
            <person name="Kalapos B."/>
            <person name="Nelson D.R."/>
            <person name="Li P."/>
            <person name="You F.M."/>
            <person name="Luo M.C."/>
            <person name="Dvorak J."/>
        </authorList>
    </citation>
    <scope>NUCLEOTIDE SEQUENCE [LARGE SCALE GENOMIC DNA]</scope>
    <source>
        <strain evidence="2">cv. AL8/78</strain>
    </source>
</reference>
<reference evidence="2" key="3">
    <citation type="journal article" date="2017" name="Nature">
        <title>Genome sequence of the progenitor of the wheat D genome Aegilops tauschii.</title>
        <authorList>
            <person name="Luo M.C."/>
            <person name="Gu Y.Q."/>
            <person name="Puiu D."/>
            <person name="Wang H."/>
            <person name="Twardziok S.O."/>
            <person name="Deal K.R."/>
            <person name="Huo N."/>
            <person name="Zhu T."/>
            <person name="Wang L."/>
            <person name="Wang Y."/>
            <person name="McGuire P.E."/>
            <person name="Liu S."/>
            <person name="Long H."/>
            <person name="Ramasamy R.K."/>
            <person name="Rodriguez J.C."/>
            <person name="Van S.L."/>
            <person name="Yuan L."/>
            <person name="Wang Z."/>
            <person name="Xia Z."/>
            <person name="Xiao L."/>
            <person name="Anderson O.D."/>
            <person name="Ouyang S."/>
            <person name="Liang Y."/>
            <person name="Zimin A.V."/>
            <person name="Pertea G."/>
            <person name="Qi P."/>
            <person name="Bennetzen J.L."/>
            <person name="Dai X."/>
            <person name="Dawson M.W."/>
            <person name="Muller H.G."/>
            <person name="Kugler K."/>
            <person name="Rivarola-Duarte L."/>
            <person name="Spannagl M."/>
            <person name="Mayer K.F.X."/>
            <person name="Lu F.H."/>
            <person name="Bevan M.W."/>
            <person name="Leroy P."/>
            <person name="Li P."/>
            <person name="You F.M."/>
            <person name="Sun Q."/>
            <person name="Liu Z."/>
            <person name="Lyons E."/>
            <person name="Wicker T."/>
            <person name="Salzberg S.L."/>
            <person name="Devos K.M."/>
            <person name="Dvorak J."/>
        </authorList>
    </citation>
    <scope>NUCLEOTIDE SEQUENCE [LARGE SCALE GENOMIC DNA]</scope>
    <source>
        <strain evidence="2">cv. AL8/78</strain>
    </source>
</reference>